<feature type="region of interest" description="Disordered" evidence="6">
    <location>
        <begin position="1"/>
        <end position="41"/>
    </location>
</feature>
<evidence type="ECO:0000313" key="8">
    <source>
        <dbReference type="EMBL" id="KAL0327984.1"/>
    </source>
</evidence>
<name>A0AAW2MAQ8_9LAMI</name>
<feature type="zinc finger region" description="C3H1-type" evidence="5">
    <location>
        <begin position="117"/>
        <end position="140"/>
    </location>
</feature>
<dbReference type="AlphaFoldDB" id="A0AAW2MAQ8"/>
<dbReference type="Gene3D" id="4.10.1000.10">
    <property type="entry name" value="Zinc finger, CCCH-type"/>
    <property type="match status" value="3"/>
</dbReference>
<evidence type="ECO:0000256" key="6">
    <source>
        <dbReference type="SAM" id="MobiDB-lite"/>
    </source>
</evidence>
<evidence type="ECO:0000256" key="5">
    <source>
        <dbReference type="PROSITE-ProRule" id="PRU00723"/>
    </source>
</evidence>
<dbReference type="PANTHER" id="PTHR12506">
    <property type="entry name" value="PROTEIN PHOSPHATASE RELATED"/>
    <property type="match status" value="1"/>
</dbReference>
<organism evidence="8">
    <name type="scientific">Sesamum calycinum</name>
    <dbReference type="NCBI Taxonomy" id="2727403"/>
    <lineage>
        <taxon>Eukaryota</taxon>
        <taxon>Viridiplantae</taxon>
        <taxon>Streptophyta</taxon>
        <taxon>Embryophyta</taxon>
        <taxon>Tracheophyta</taxon>
        <taxon>Spermatophyta</taxon>
        <taxon>Magnoliopsida</taxon>
        <taxon>eudicotyledons</taxon>
        <taxon>Gunneridae</taxon>
        <taxon>Pentapetalae</taxon>
        <taxon>asterids</taxon>
        <taxon>lamiids</taxon>
        <taxon>Lamiales</taxon>
        <taxon>Pedaliaceae</taxon>
        <taxon>Sesamum</taxon>
    </lineage>
</organism>
<dbReference type="PANTHER" id="PTHR12506:SF50">
    <property type="entry name" value="ZINC FINGER CCCH DOMAIN-CONTAINING PROTEIN 26"/>
    <property type="match status" value="1"/>
</dbReference>
<keyword evidence="3 5" id="KW-0862">Zinc</keyword>
<feature type="zinc finger region" description="C3H1-type" evidence="5">
    <location>
        <begin position="282"/>
        <end position="310"/>
    </location>
</feature>
<dbReference type="GO" id="GO:0003729">
    <property type="term" value="F:mRNA binding"/>
    <property type="evidence" value="ECO:0007669"/>
    <property type="project" value="UniProtKB-ARBA"/>
</dbReference>
<dbReference type="EMBL" id="JACGWM010000014">
    <property type="protein sequence ID" value="KAL0327984.1"/>
    <property type="molecule type" value="Genomic_DNA"/>
</dbReference>
<dbReference type="InterPro" id="IPR036855">
    <property type="entry name" value="Znf_CCCH_sf"/>
</dbReference>
<feature type="compositionally biased region" description="Polar residues" evidence="6">
    <location>
        <begin position="440"/>
        <end position="457"/>
    </location>
</feature>
<feature type="domain" description="C3H1-type" evidence="7">
    <location>
        <begin position="45"/>
        <end position="73"/>
    </location>
</feature>
<dbReference type="SUPFAM" id="SSF90229">
    <property type="entry name" value="CCCH zinc finger"/>
    <property type="match status" value="3"/>
</dbReference>
<evidence type="ECO:0000256" key="4">
    <source>
        <dbReference type="ARBA" id="ARBA00023125"/>
    </source>
</evidence>
<feature type="domain" description="C3H1-type" evidence="7">
    <location>
        <begin position="117"/>
        <end position="140"/>
    </location>
</feature>
<keyword evidence="4" id="KW-0238">DNA-binding</keyword>
<dbReference type="SMART" id="SM00356">
    <property type="entry name" value="ZnF_C3H1"/>
    <property type="match status" value="4"/>
</dbReference>
<evidence type="ECO:0000259" key="7">
    <source>
        <dbReference type="PROSITE" id="PS50103"/>
    </source>
</evidence>
<reference evidence="8" key="1">
    <citation type="submission" date="2020-06" db="EMBL/GenBank/DDBJ databases">
        <authorList>
            <person name="Li T."/>
            <person name="Hu X."/>
            <person name="Zhang T."/>
            <person name="Song X."/>
            <person name="Zhang H."/>
            <person name="Dai N."/>
            <person name="Sheng W."/>
            <person name="Hou X."/>
            <person name="Wei L."/>
        </authorList>
    </citation>
    <scope>NUCLEOTIDE SEQUENCE</scope>
    <source>
        <strain evidence="8">KEN8</strain>
        <tissue evidence="8">Leaf</tissue>
    </source>
</reference>
<dbReference type="Pfam" id="PF00642">
    <property type="entry name" value="zf-CCCH"/>
    <property type="match status" value="4"/>
</dbReference>
<dbReference type="GO" id="GO:0003677">
    <property type="term" value="F:DNA binding"/>
    <property type="evidence" value="ECO:0007669"/>
    <property type="project" value="UniProtKB-KW"/>
</dbReference>
<sequence>MPGNRKLQRNGSAPDKVEEVMRRLKVEESDENGRVGDDLGAYPDRPGEPDCIYYLRTGSCGYGSSCRFNHPSNAGQVYGVKNTTELPERAGQPDCGFSGASTEIYVAKEQHACFLLVLRYYLKTGTCKYGSTCKYHHPKDRQADVLMNLVGLPMRQNTRSCPYYMRTGLCKYGYACKFHHPQPATATNVLPVIGPVYGSGGSTGSPSSGAPSVGDLSTTPLSKATYFSNSLLQLPQNYMPLFLSPSQGWNTYMGSVAPLSVTSVLTAPASNGQLSASYLPERPDQPECRYFMIHGSCKYGLDCKYHHPREKISQVASSSLGPLGLPLRPIGKKLKLDNAEAMRKLMMLHDISVKEHSNTWDNPYVHITVFTDFANMGLRVNLITHWMDILMHIVWPSLLWLLLTRHHPYQRTAPLAPSSETSLAKPSRVSDWIKKGETAGNKNQQPKTKNVGDSPNPSDSLPHSSKSSSEVVQNETD</sequence>
<feature type="zinc finger region" description="C3H1-type" evidence="5">
    <location>
        <begin position="155"/>
        <end position="183"/>
    </location>
</feature>
<reference evidence="8" key="2">
    <citation type="journal article" date="2024" name="Plant">
        <title>Genomic evolution and insights into agronomic trait innovations of Sesamum species.</title>
        <authorList>
            <person name="Miao H."/>
            <person name="Wang L."/>
            <person name="Qu L."/>
            <person name="Liu H."/>
            <person name="Sun Y."/>
            <person name="Le M."/>
            <person name="Wang Q."/>
            <person name="Wei S."/>
            <person name="Zheng Y."/>
            <person name="Lin W."/>
            <person name="Duan Y."/>
            <person name="Cao H."/>
            <person name="Xiong S."/>
            <person name="Wang X."/>
            <person name="Wei L."/>
            <person name="Li C."/>
            <person name="Ma Q."/>
            <person name="Ju M."/>
            <person name="Zhao R."/>
            <person name="Li G."/>
            <person name="Mu C."/>
            <person name="Tian Q."/>
            <person name="Mei H."/>
            <person name="Zhang T."/>
            <person name="Gao T."/>
            <person name="Zhang H."/>
        </authorList>
    </citation>
    <scope>NUCLEOTIDE SEQUENCE</scope>
    <source>
        <strain evidence="8">KEN8</strain>
    </source>
</reference>
<evidence type="ECO:0000256" key="3">
    <source>
        <dbReference type="ARBA" id="ARBA00022833"/>
    </source>
</evidence>
<feature type="domain" description="C3H1-type" evidence="7">
    <location>
        <begin position="282"/>
        <end position="310"/>
    </location>
</feature>
<evidence type="ECO:0000256" key="1">
    <source>
        <dbReference type="ARBA" id="ARBA00022723"/>
    </source>
</evidence>
<accession>A0AAW2MAQ8</accession>
<evidence type="ECO:0000256" key="2">
    <source>
        <dbReference type="ARBA" id="ARBA00022771"/>
    </source>
</evidence>
<dbReference type="GO" id="GO:0008270">
    <property type="term" value="F:zinc ion binding"/>
    <property type="evidence" value="ECO:0007669"/>
    <property type="project" value="UniProtKB-KW"/>
</dbReference>
<comment type="caution">
    <text evidence="8">The sequence shown here is derived from an EMBL/GenBank/DDBJ whole genome shotgun (WGS) entry which is preliminary data.</text>
</comment>
<feature type="zinc finger region" description="C3H1-type" evidence="5">
    <location>
        <begin position="45"/>
        <end position="73"/>
    </location>
</feature>
<dbReference type="InterPro" id="IPR000571">
    <property type="entry name" value="Znf_CCCH"/>
</dbReference>
<feature type="region of interest" description="Disordered" evidence="6">
    <location>
        <begin position="413"/>
        <end position="477"/>
    </location>
</feature>
<dbReference type="PROSITE" id="PS50103">
    <property type="entry name" value="ZF_C3H1"/>
    <property type="match status" value="4"/>
</dbReference>
<feature type="domain" description="C3H1-type" evidence="7">
    <location>
        <begin position="155"/>
        <end position="183"/>
    </location>
</feature>
<feature type="compositionally biased region" description="Low complexity" evidence="6">
    <location>
        <begin position="458"/>
        <end position="469"/>
    </location>
</feature>
<protein>
    <submittedName>
        <fullName evidence="8">Zinc finger CCCH domain-containing protein 26</fullName>
    </submittedName>
</protein>
<keyword evidence="1 5" id="KW-0479">Metal-binding</keyword>
<dbReference type="InterPro" id="IPR050974">
    <property type="entry name" value="Plant_ZF_CCCH"/>
</dbReference>
<gene>
    <name evidence="8" type="ORF">Scaly_2231000</name>
</gene>
<proteinExistence type="predicted"/>
<keyword evidence="2 5" id="KW-0863">Zinc-finger</keyword>
<feature type="compositionally biased region" description="Basic and acidic residues" evidence="6">
    <location>
        <begin position="15"/>
        <end position="37"/>
    </location>
</feature>